<accession>G9N1X7</accession>
<protein>
    <submittedName>
        <fullName evidence="2">Uncharacterized protein</fullName>
    </submittedName>
</protein>
<feature type="compositionally biased region" description="Basic residues" evidence="1">
    <location>
        <begin position="258"/>
        <end position="269"/>
    </location>
</feature>
<organism evidence="2 3">
    <name type="scientific">Hypocrea virens (strain Gv29-8 / FGSC 10586)</name>
    <name type="common">Gliocladium virens</name>
    <name type="synonym">Trichoderma virens</name>
    <dbReference type="NCBI Taxonomy" id="413071"/>
    <lineage>
        <taxon>Eukaryota</taxon>
        <taxon>Fungi</taxon>
        <taxon>Dikarya</taxon>
        <taxon>Ascomycota</taxon>
        <taxon>Pezizomycotina</taxon>
        <taxon>Sordariomycetes</taxon>
        <taxon>Hypocreomycetidae</taxon>
        <taxon>Hypocreales</taxon>
        <taxon>Hypocreaceae</taxon>
        <taxon>Trichoderma</taxon>
    </lineage>
</organism>
<dbReference type="Proteomes" id="UP000007115">
    <property type="component" value="Unassembled WGS sequence"/>
</dbReference>
<reference evidence="2 3" key="1">
    <citation type="journal article" date="2011" name="Genome Biol.">
        <title>Comparative genome sequence analysis underscores mycoparasitism as the ancestral life style of Trichoderma.</title>
        <authorList>
            <person name="Kubicek C.P."/>
            <person name="Herrera-Estrella A."/>
            <person name="Seidl-Seiboth V."/>
            <person name="Martinez D.A."/>
            <person name="Druzhinina I.S."/>
            <person name="Thon M."/>
            <person name="Zeilinger S."/>
            <person name="Casas-Flores S."/>
            <person name="Horwitz B.A."/>
            <person name="Mukherjee P.K."/>
            <person name="Mukherjee M."/>
            <person name="Kredics L."/>
            <person name="Alcaraz L.D."/>
            <person name="Aerts A."/>
            <person name="Antal Z."/>
            <person name="Atanasova L."/>
            <person name="Cervantes-Badillo M.G."/>
            <person name="Challacombe J."/>
            <person name="Chertkov O."/>
            <person name="McCluskey K."/>
            <person name="Coulpier F."/>
            <person name="Deshpande N."/>
            <person name="von Doehren H."/>
            <person name="Ebbole D.J."/>
            <person name="Esquivel-Naranjo E.U."/>
            <person name="Fekete E."/>
            <person name="Flipphi M."/>
            <person name="Glaser F."/>
            <person name="Gomez-Rodriguez E.Y."/>
            <person name="Gruber S."/>
            <person name="Han C."/>
            <person name="Henrissat B."/>
            <person name="Hermosa R."/>
            <person name="Hernandez-Onate M."/>
            <person name="Karaffa L."/>
            <person name="Kosti I."/>
            <person name="Le Crom S."/>
            <person name="Lindquist E."/>
            <person name="Lucas S."/>
            <person name="Luebeck M."/>
            <person name="Luebeck P.S."/>
            <person name="Margeot A."/>
            <person name="Metz B."/>
            <person name="Misra M."/>
            <person name="Nevalainen H."/>
            <person name="Omann M."/>
            <person name="Packer N."/>
            <person name="Perrone G."/>
            <person name="Uresti-Rivera E.E."/>
            <person name="Salamov A."/>
            <person name="Schmoll M."/>
            <person name="Seiboth B."/>
            <person name="Shapiro H."/>
            <person name="Sukno S."/>
            <person name="Tamayo-Ramos J.A."/>
            <person name="Tisch D."/>
            <person name="Wiest A."/>
            <person name="Wilkinson H.H."/>
            <person name="Zhang M."/>
            <person name="Coutinho P.M."/>
            <person name="Kenerley C.M."/>
            <person name="Monte E."/>
            <person name="Baker S.E."/>
            <person name="Grigoriev I.V."/>
        </authorList>
    </citation>
    <scope>NUCLEOTIDE SEQUENCE [LARGE SCALE GENOMIC DNA]</scope>
    <source>
        <strain evidence="3">Gv29-8 / FGSC 10586</strain>
    </source>
</reference>
<dbReference type="OrthoDB" id="4928184at2759"/>
<dbReference type="AlphaFoldDB" id="G9N1X7"/>
<dbReference type="HOGENOM" id="CLU_765177_0_0_1"/>
<evidence type="ECO:0000313" key="2">
    <source>
        <dbReference type="EMBL" id="EHK19094.1"/>
    </source>
</evidence>
<sequence>MPKSPNIDEPEAQEGEPSYPPCLFSSAEEKKLYKRLKDAYMASYNTWNDEALAAWPYIVEHASLAPSTIGKITNHSITRNMTNNRVTWAHVVALRIIYKGFLFKSRKVMRLIRARYPRANFSTNAYNEEYTRPHKIEEEENAPEKTVQKNNSCAAHDHRDEMNDAIGKVAPIAPQVVNETMSRFLNEREKSQPVEEVDAPYFARIEPKTVVLFKVEEENEPAIREDESHKPLIPTSLNKRKRAIPENANGKGNTEPKRVRKPPTRKQKKDKPYAAADNAPNLPVIPEETPATLEVAGGSSDRIVGSQDINLDWLTEILGNHGNSLSEYTKAVEQNTRAVEKNTELLQRLTEQLLSSRRKRSS</sequence>
<feature type="region of interest" description="Disordered" evidence="1">
    <location>
        <begin position="1"/>
        <end position="21"/>
    </location>
</feature>
<dbReference type="EMBL" id="ABDF02000084">
    <property type="protein sequence ID" value="EHK19094.1"/>
    <property type="molecule type" value="Genomic_DNA"/>
</dbReference>
<dbReference type="InParanoid" id="G9N1X7"/>
<evidence type="ECO:0000256" key="1">
    <source>
        <dbReference type="SAM" id="MobiDB-lite"/>
    </source>
</evidence>
<proteinExistence type="predicted"/>
<feature type="compositionally biased region" description="Basic and acidic residues" evidence="1">
    <location>
        <begin position="221"/>
        <end position="230"/>
    </location>
</feature>
<name>G9N1X7_HYPVG</name>
<gene>
    <name evidence="2" type="ORF">TRIVIDRAFT_224965</name>
</gene>
<evidence type="ECO:0000313" key="3">
    <source>
        <dbReference type="Proteomes" id="UP000007115"/>
    </source>
</evidence>
<dbReference type="GeneID" id="25791917"/>
<dbReference type="VEuPathDB" id="FungiDB:TRIVIDRAFT_224965"/>
<dbReference type="eggNOG" id="ENOG502RK75">
    <property type="taxonomic scope" value="Eukaryota"/>
</dbReference>
<comment type="caution">
    <text evidence="2">The sequence shown here is derived from an EMBL/GenBank/DDBJ whole genome shotgun (WGS) entry which is preliminary data.</text>
</comment>
<dbReference type="OMA" id="PYIVEHA"/>
<keyword evidence="3" id="KW-1185">Reference proteome</keyword>
<dbReference type="RefSeq" id="XP_013953299.1">
    <property type="nucleotide sequence ID" value="XM_014097824.1"/>
</dbReference>
<feature type="region of interest" description="Disordered" evidence="1">
    <location>
        <begin position="220"/>
        <end position="285"/>
    </location>
</feature>